<reference evidence="2 3" key="2">
    <citation type="journal article" date="2022" name="Mar. Drugs">
        <title>Bioassay-Guided Fractionation Leads to the Detection of Cholic Acid Generated by the Rare Thalassomonas sp.</title>
        <authorList>
            <person name="Pheiffer F."/>
            <person name="Schneider Y.K."/>
            <person name="Hansen E.H."/>
            <person name="Andersen J.H."/>
            <person name="Isaksson J."/>
            <person name="Busche T."/>
            <person name="R C."/>
            <person name="Kalinowski J."/>
            <person name="Zyl L.V."/>
            <person name="Trindade M."/>
        </authorList>
    </citation>
    <scope>NUCLEOTIDE SEQUENCE [LARGE SCALE GENOMIC DNA]</scope>
    <source>
        <strain evidence="2 3">A5K-106</strain>
    </source>
</reference>
<organism evidence="2 3">
    <name type="scientific">Thalassomonas actiniarum</name>
    <dbReference type="NCBI Taxonomy" id="485447"/>
    <lineage>
        <taxon>Bacteria</taxon>
        <taxon>Pseudomonadati</taxon>
        <taxon>Pseudomonadota</taxon>
        <taxon>Gammaproteobacteria</taxon>
        <taxon>Alteromonadales</taxon>
        <taxon>Colwelliaceae</taxon>
        <taxon>Thalassomonas</taxon>
    </lineage>
</organism>
<evidence type="ECO:0000313" key="2">
    <source>
        <dbReference type="EMBL" id="WDD98519.1"/>
    </source>
</evidence>
<evidence type="ECO:0000313" key="3">
    <source>
        <dbReference type="Proteomes" id="UP000032568"/>
    </source>
</evidence>
<protein>
    <submittedName>
        <fullName evidence="2">TIGR03032 family protein</fullName>
    </submittedName>
</protein>
<keyword evidence="3" id="KW-1185">Reference proteome</keyword>
<feature type="domain" description="Conserved hypothetical protein CHP03032" evidence="1">
    <location>
        <begin position="29"/>
        <end position="101"/>
    </location>
</feature>
<dbReference type="InterPro" id="IPR017481">
    <property type="entry name" value="CHP03032"/>
</dbReference>
<feature type="domain" description="Conserved hypothetical protein CHP03032" evidence="1">
    <location>
        <begin position="172"/>
        <end position="416"/>
    </location>
</feature>
<evidence type="ECO:0000259" key="1">
    <source>
        <dbReference type="Pfam" id="PF16261"/>
    </source>
</evidence>
<dbReference type="NCBIfam" id="TIGR03032">
    <property type="entry name" value="TIGR03032 family protein"/>
    <property type="match status" value="1"/>
</dbReference>
<dbReference type="KEGG" id="tact:SG35_025235"/>
<sequence>MADEKKNNNSDTFSPLDDELDFDCQYSDNLPAILKELNISLAFTSYQAGRLMLVRSDGKTLDVNFKSFPRPMGLAATENGLTLGIFTQIINFQREDGLLAQIKRPLPGIEEDITAPRIKPKNSDVQVNVLAGEEGEDKSGESEQELVLNLSPEQQQQVQKQQEAVRAYQQKLTAALDERVDACFISRSAHYSGMINIHDIDWGDEGLWVVNSSFSCLCTLDPDYSFVPRWKPHFISELVPEDRCHLNGMTLKDGKPAYVTTFSKFDAPGKWRKGTKFDGTLMSVASNEVLVDGLTMPHSPRWYNDRVYYCNSGYGQICSYQPETKITETLYEVPGFTRGMDFYGPLMFVGLSKVRAADVTKPAPLSQKYDETYSGIWLFNLDDPGNKEAIGHIKFTGNVDQIYDVAVIPDSSFPELIEPSHPRMRNHFCHPELQALATGSNK</sequence>
<dbReference type="SUPFAM" id="SSF63825">
    <property type="entry name" value="YWTD domain"/>
    <property type="match status" value="1"/>
</dbReference>
<accession>A0AAE9YQN7</accession>
<dbReference type="EMBL" id="CP059735">
    <property type="protein sequence ID" value="WDD98519.1"/>
    <property type="molecule type" value="Genomic_DNA"/>
</dbReference>
<dbReference type="RefSeq" id="WP_053043093.1">
    <property type="nucleotide sequence ID" value="NZ_CP059735.1"/>
</dbReference>
<reference evidence="2 3" key="1">
    <citation type="journal article" date="2015" name="Genome Announc.">
        <title>Draft Genome Sequences of Marine Isolates of Thalassomonas viridans and Thalassomonas actiniarum.</title>
        <authorList>
            <person name="Olonade I."/>
            <person name="van Zyl L.J."/>
            <person name="Trindade M."/>
        </authorList>
    </citation>
    <scope>NUCLEOTIDE SEQUENCE [LARGE SCALE GENOMIC DNA]</scope>
    <source>
        <strain evidence="2 3">A5K-106</strain>
    </source>
</reference>
<dbReference type="Proteomes" id="UP000032568">
    <property type="component" value="Chromosome"/>
</dbReference>
<dbReference type="AlphaFoldDB" id="A0AAE9YQN7"/>
<dbReference type="Pfam" id="PF16261">
    <property type="entry name" value="DUF4915"/>
    <property type="match status" value="2"/>
</dbReference>
<proteinExistence type="predicted"/>
<gene>
    <name evidence="2" type="ORF">SG35_025235</name>
</gene>
<name>A0AAE9YQN7_9GAMM</name>